<feature type="domain" description="Chitin-binding type-2" evidence="7">
    <location>
        <begin position="151"/>
        <end position="211"/>
    </location>
</feature>
<dbReference type="SMART" id="SM00494">
    <property type="entry name" value="ChtBD2"/>
    <property type="match status" value="3"/>
</dbReference>
<evidence type="ECO:0000256" key="5">
    <source>
        <dbReference type="ARBA" id="ARBA00023180"/>
    </source>
</evidence>
<dbReference type="OrthoDB" id="439917at2759"/>
<dbReference type="PANTHER" id="PTHR23301:SF110">
    <property type="entry name" value="LD43683P-RELATED"/>
    <property type="match status" value="1"/>
</dbReference>
<evidence type="ECO:0000256" key="1">
    <source>
        <dbReference type="ARBA" id="ARBA00022669"/>
    </source>
</evidence>
<accession>A0A9P0HKD9</accession>
<dbReference type="Pfam" id="PF01607">
    <property type="entry name" value="CBM_14"/>
    <property type="match status" value="3"/>
</dbReference>
<keyword evidence="3" id="KW-0677">Repeat</keyword>
<feature type="domain" description="Chitin-binding type-2" evidence="7">
    <location>
        <begin position="82"/>
        <end position="141"/>
    </location>
</feature>
<feature type="compositionally biased region" description="Basic and acidic residues" evidence="6">
    <location>
        <begin position="13"/>
        <end position="40"/>
    </location>
</feature>
<evidence type="ECO:0000313" key="9">
    <source>
        <dbReference type="Proteomes" id="UP001152798"/>
    </source>
</evidence>
<dbReference type="GO" id="GO:0008061">
    <property type="term" value="F:chitin binding"/>
    <property type="evidence" value="ECO:0007669"/>
    <property type="project" value="UniProtKB-KW"/>
</dbReference>
<feature type="region of interest" description="Disordered" evidence="6">
    <location>
        <begin position="1"/>
        <end position="56"/>
    </location>
</feature>
<gene>
    <name evidence="8" type="ORF">NEZAVI_LOCUS11744</name>
</gene>
<sequence>MHPTSNAVRKRERKEEEKDAKADEGGPNRRSDKEGEKRTEIGGAVEGSRRACGTRLSPPPAADMYGTLILLALTSGCLAQTAFKCPNNKNSYYPDAVQCDLYYHCENGEAEEKLCPDGLLFDDSNTSKERCDTPVNIDCGDRTELQEPQRTEGCPRANGFFRHPDPGVCDKFVNCIDGVPNETPCPPGLIYDDDTASCSWPTDSTRKDCVQTKKDALDDGFSCPEGDVLGHNGRTLPHPTFPHPDDCQKFYICRNGVTPQHGSCSAGQVYNEETFMCDEPENVPGCENWFKDEEKRKP</sequence>
<dbReference type="InterPro" id="IPR036508">
    <property type="entry name" value="Chitin-bd_dom_sf"/>
</dbReference>
<feature type="domain" description="Chitin-binding type-2" evidence="7">
    <location>
        <begin position="220"/>
        <end position="288"/>
    </location>
</feature>
<keyword evidence="9" id="KW-1185">Reference proteome</keyword>
<keyword evidence="5" id="KW-0325">Glycoprotein</keyword>
<dbReference type="GO" id="GO:0005576">
    <property type="term" value="C:extracellular region"/>
    <property type="evidence" value="ECO:0007669"/>
    <property type="project" value="InterPro"/>
</dbReference>
<evidence type="ECO:0000256" key="3">
    <source>
        <dbReference type="ARBA" id="ARBA00022737"/>
    </source>
</evidence>
<dbReference type="PROSITE" id="PS50940">
    <property type="entry name" value="CHIT_BIND_II"/>
    <property type="match status" value="3"/>
</dbReference>
<evidence type="ECO:0000256" key="6">
    <source>
        <dbReference type="SAM" id="MobiDB-lite"/>
    </source>
</evidence>
<evidence type="ECO:0000256" key="2">
    <source>
        <dbReference type="ARBA" id="ARBA00022729"/>
    </source>
</evidence>
<dbReference type="InterPro" id="IPR051940">
    <property type="entry name" value="Chitin_bind-dev_reg"/>
</dbReference>
<dbReference type="Gene3D" id="2.170.140.10">
    <property type="entry name" value="Chitin binding domain"/>
    <property type="match status" value="3"/>
</dbReference>
<keyword evidence="2" id="KW-0732">Signal</keyword>
<keyword evidence="4" id="KW-1015">Disulfide bond</keyword>
<dbReference type="EMBL" id="OV725081">
    <property type="protein sequence ID" value="CAH1403071.1"/>
    <property type="molecule type" value="Genomic_DNA"/>
</dbReference>
<evidence type="ECO:0000256" key="4">
    <source>
        <dbReference type="ARBA" id="ARBA00023157"/>
    </source>
</evidence>
<dbReference type="AlphaFoldDB" id="A0A9P0HKD9"/>
<name>A0A9P0HKD9_NEZVI</name>
<reference evidence="8" key="1">
    <citation type="submission" date="2022-01" db="EMBL/GenBank/DDBJ databases">
        <authorList>
            <person name="King R."/>
        </authorList>
    </citation>
    <scope>NUCLEOTIDE SEQUENCE</scope>
</reference>
<proteinExistence type="predicted"/>
<dbReference type="PANTHER" id="PTHR23301">
    <property type="entry name" value="CHITIN BINDING PERITROPHIN-A"/>
    <property type="match status" value="1"/>
</dbReference>
<organism evidence="8 9">
    <name type="scientific">Nezara viridula</name>
    <name type="common">Southern green stink bug</name>
    <name type="synonym">Cimex viridulus</name>
    <dbReference type="NCBI Taxonomy" id="85310"/>
    <lineage>
        <taxon>Eukaryota</taxon>
        <taxon>Metazoa</taxon>
        <taxon>Ecdysozoa</taxon>
        <taxon>Arthropoda</taxon>
        <taxon>Hexapoda</taxon>
        <taxon>Insecta</taxon>
        <taxon>Pterygota</taxon>
        <taxon>Neoptera</taxon>
        <taxon>Paraneoptera</taxon>
        <taxon>Hemiptera</taxon>
        <taxon>Heteroptera</taxon>
        <taxon>Panheteroptera</taxon>
        <taxon>Pentatomomorpha</taxon>
        <taxon>Pentatomoidea</taxon>
        <taxon>Pentatomidae</taxon>
        <taxon>Pentatominae</taxon>
        <taxon>Nezara</taxon>
    </lineage>
</organism>
<protein>
    <recommendedName>
        <fullName evidence="7">Chitin-binding type-2 domain-containing protein</fullName>
    </recommendedName>
</protein>
<dbReference type="SUPFAM" id="SSF57625">
    <property type="entry name" value="Invertebrate chitin-binding proteins"/>
    <property type="match status" value="3"/>
</dbReference>
<evidence type="ECO:0000259" key="7">
    <source>
        <dbReference type="PROSITE" id="PS50940"/>
    </source>
</evidence>
<evidence type="ECO:0000313" key="8">
    <source>
        <dbReference type="EMBL" id="CAH1403071.1"/>
    </source>
</evidence>
<dbReference type="InterPro" id="IPR002557">
    <property type="entry name" value="Chitin-bd_dom"/>
</dbReference>
<dbReference type="Proteomes" id="UP001152798">
    <property type="component" value="Chromosome 5"/>
</dbReference>
<keyword evidence="1" id="KW-0147">Chitin-binding</keyword>